<dbReference type="InterPro" id="IPR057436">
    <property type="entry name" value="5TMH_Lnb"/>
</dbReference>
<keyword evidence="1" id="KW-1133">Transmembrane helix</keyword>
<dbReference type="AlphaFoldDB" id="A0A2W7TST0"/>
<proteinExistence type="predicted"/>
<reference evidence="4 5" key="1">
    <citation type="submission" date="2018-06" db="EMBL/GenBank/DDBJ databases">
        <title>Flavobacterium sp IMCC34762, genome.</title>
        <authorList>
            <person name="Joung Y."/>
            <person name="Cho J."/>
            <person name="Song J."/>
        </authorList>
    </citation>
    <scope>NUCLEOTIDE SEQUENCE [LARGE SCALE GENOMIC DNA]</scope>
    <source>
        <strain evidence="4 5">IMCC34762</strain>
    </source>
</reference>
<organism evidence="4 5">
    <name type="scientific">Flavobacterium aquariorum</name>
    <dbReference type="NCBI Taxonomy" id="2217670"/>
    <lineage>
        <taxon>Bacteria</taxon>
        <taxon>Pseudomonadati</taxon>
        <taxon>Bacteroidota</taxon>
        <taxon>Flavobacteriia</taxon>
        <taxon>Flavobacteriales</taxon>
        <taxon>Flavobacteriaceae</taxon>
        <taxon>Flavobacterium</taxon>
    </lineage>
</organism>
<accession>A0A2W7TST0</accession>
<dbReference type="Pfam" id="PF25221">
    <property type="entry name" value="5TMH_Lnb"/>
    <property type="match status" value="1"/>
</dbReference>
<feature type="transmembrane region" description="Helical" evidence="1">
    <location>
        <begin position="273"/>
        <end position="294"/>
    </location>
</feature>
<feature type="transmembrane region" description="Helical" evidence="1">
    <location>
        <begin position="300"/>
        <end position="318"/>
    </location>
</feature>
<keyword evidence="1" id="KW-0812">Transmembrane</keyword>
<feature type="transmembrane region" description="Helical" evidence="1">
    <location>
        <begin position="350"/>
        <end position="369"/>
    </location>
</feature>
<dbReference type="EMBL" id="QKXH01000010">
    <property type="protein sequence ID" value="PZX92436.1"/>
    <property type="molecule type" value="Genomic_DNA"/>
</dbReference>
<protein>
    <recommendedName>
        <fullName evidence="6">DUF4105 domain-containing protein</fullName>
    </recommendedName>
</protein>
<comment type="caution">
    <text evidence="4">The sequence shown here is derived from an EMBL/GenBank/DDBJ whole genome shotgun (WGS) entry which is preliminary data.</text>
</comment>
<dbReference type="RefSeq" id="WP_111410943.1">
    <property type="nucleotide sequence ID" value="NZ_QKXH01000010.1"/>
</dbReference>
<keyword evidence="1" id="KW-0472">Membrane</keyword>
<evidence type="ECO:0008006" key="6">
    <source>
        <dbReference type="Google" id="ProtNLM"/>
    </source>
</evidence>
<evidence type="ECO:0000313" key="4">
    <source>
        <dbReference type="EMBL" id="PZX92436.1"/>
    </source>
</evidence>
<name>A0A2W7TST0_9FLAO</name>
<dbReference type="Pfam" id="PF13387">
    <property type="entry name" value="Lnb_N"/>
    <property type="match status" value="1"/>
</dbReference>
<evidence type="ECO:0000259" key="2">
    <source>
        <dbReference type="Pfam" id="PF13387"/>
    </source>
</evidence>
<sequence>MKIYQFKKIFVCILLLGSIYNTYGQDLQLSKNAHVSVLTCGTGNESYSLFGHTAIRVSDIDNNLDVVYNYGAFDFDTPNFVMKFTKGDLNYFIVNNRYVDFINQYNYEKRDVYEQELDVPLALKQKLFDNLSQSLLSDERLYQYKFIDNNCTSKVVDVINKTLNAKVITKKTDTDQTYRSILFPYFDNHFYEKLGTSIVFGTKVDQLGTKIFLPFELQKSLKLIQYQNHPLSKENKTILNFEEEIPVSWWNNCYTYLLFLGFVILINKKSIDYIYLVIIASLGLLFGFLGFYSSHQELGYNYNILLFNPILFMVLYFWSTKNAKWTYKLSVLNILLVIVYFFFIITKVHWLIVSPILITNIIVLTRLAIKHKERIPIII</sequence>
<feature type="transmembrane region" description="Helical" evidence="1">
    <location>
        <begin position="325"/>
        <end position="344"/>
    </location>
</feature>
<gene>
    <name evidence="4" type="ORF">DOS84_15040</name>
</gene>
<feature type="domain" description="Lnb-like transmembrane" evidence="3">
    <location>
        <begin position="268"/>
        <end position="354"/>
    </location>
</feature>
<evidence type="ECO:0000259" key="3">
    <source>
        <dbReference type="Pfam" id="PF25221"/>
    </source>
</evidence>
<evidence type="ECO:0000256" key="1">
    <source>
        <dbReference type="SAM" id="Phobius"/>
    </source>
</evidence>
<feature type="transmembrane region" description="Helical" evidence="1">
    <location>
        <begin position="249"/>
        <end position="266"/>
    </location>
</feature>
<dbReference type="OrthoDB" id="319167at2"/>
<dbReference type="InterPro" id="IPR025178">
    <property type="entry name" value="Lnb_N"/>
</dbReference>
<keyword evidence="5" id="KW-1185">Reference proteome</keyword>
<evidence type="ECO:0000313" key="5">
    <source>
        <dbReference type="Proteomes" id="UP000249177"/>
    </source>
</evidence>
<dbReference type="Proteomes" id="UP000249177">
    <property type="component" value="Unassembled WGS sequence"/>
</dbReference>
<feature type="domain" description="Lnb N-terminal periplasmic" evidence="2">
    <location>
        <begin position="33"/>
        <end position="170"/>
    </location>
</feature>